<comment type="caution">
    <text evidence="6">The sequence shown here is derived from an EMBL/GenBank/DDBJ whole genome shotgun (WGS) entry which is preliminary data.</text>
</comment>
<organism evidence="6 7">
    <name type="scientific">Flavobacterium rhizosphaerae</name>
    <dbReference type="NCBI Taxonomy" id="3163298"/>
    <lineage>
        <taxon>Bacteria</taxon>
        <taxon>Pseudomonadati</taxon>
        <taxon>Bacteroidota</taxon>
        <taxon>Flavobacteriia</taxon>
        <taxon>Flavobacteriales</taxon>
        <taxon>Flavobacteriaceae</taxon>
        <taxon>Flavobacterium</taxon>
    </lineage>
</organism>
<sequence length="288" mass="33681">MKKHFLTALLMFAFITAGAQSARGVKIAYIDMEYILNKAPDYAEAKNQLEQKAEKWKQEIQVKRNEINRLKEALQAERALLTKELIEEREEEIRYQEKDLLDYQEKRFGPMGDLISQKAVLVKPVQDQVFSIIQDLVESRKYDFVFDKSSDLSMVFAAKRYDISDLVVKRISRSAKREKLSAKEIKNLEEEERKEELASDPEYAEKQKAIEEREAERQTKIDERKAAQDAKRAEYEARREEMKRKREEQRQAAIKAREEKQNARNNNNNNTPASNTPNTKDDPTSGDD</sequence>
<dbReference type="EMBL" id="JBELPZ010000028">
    <property type="protein sequence ID" value="MFL9845992.1"/>
    <property type="molecule type" value="Genomic_DNA"/>
</dbReference>
<feature type="chain" id="PRO_5046245549" evidence="5">
    <location>
        <begin position="20"/>
        <end position="288"/>
    </location>
</feature>
<comment type="similarity">
    <text evidence="1">Belongs to the Skp family.</text>
</comment>
<feature type="compositionally biased region" description="Basic and acidic residues" evidence="4">
    <location>
        <begin position="279"/>
        <end position="288"/>
    </location>
</feature>
<evidence type="ECO:0000313" key="7">
    <source>
        <dbReference type="Proteomes" id="UP001629156"/>
    </source>
</evidence>
<feature type="region of interest" description="Disordered" evidence="4">
    <location>
        <begin position="189"/>
        <end position="288"/>
    </location>
</feature>
<evidence type="ECO:0000256" key="5">
    <source>
        <dbReference type="SAM" id="SignalP"/>
    </source>
</evidence>
<keyword evidence="2 5" id="KW-0732">Signal</keyword>
<dbReference type="PANTHER" id="PTHR35089">
    <property type="entry name" value="CHAPERONE PROTEIN SKP"/>
    <property type="match status" value="1"/>
</dbReference>
<feature type="signal peptide" evidence="5">
    <location>
        <begin position="1"/>
        <end position="19"/>
    </location>
</feature>
<keyword evidence="3" id="KW-0175">Coiled coil</keyword>
<dbReference type="RefSeq" id="WP_408086267.1">
    <property type="nucleotide sequence ID" value="NZ_JBELPZ010000028.1"/>
</dbReference>
<dbReference type="SUPFAM" id="SSF111384">
    <property type="entry name" value="OmpH-like"/>
    <property type="match status" value="1"/>
</dbReference>
<dbReference type="InterPro" id="IPR024930">
    <property type="entry name" value="Skp_dom_sf"/>
</dbReference>
<feature type="compositionally biased region" description="Basic and acidic residues" evidence="4">
    <location>
        <begin position="203"/>
        <end position="262"/>
    </location>
</feature>
<dbReference type="PANTHER" id="PTHR35089:SF1">
    <property type="entry name" value="CHAPERONE PROTEIN SKP"/>
    <property type="match status" value="1"/>
</dbReference>
<evidence type="ECO:0000256" key="2">
    <source>
        <dbReference type="ARBA" id="ARBA00022729"/>
    </source>
</evidence>
<keyword evidence="7" id="KW-1185">Reference proteome</keyword>
<dbReference type="Proteomes" id="UP001629156">
    <property type="component" value="Unassembled WGS sequence"/>
</dbReference>
<accession>A0ABW8Z2F2</accession>
<proteinExistence type="inferred from homology"/>
<dbReference type="SMART" id="SM00935">
    <property type="entry name" value="OmpH"/>
    <property type="match status" value="1"/>
</dbReference>
<evidence type="ECO:0000256" key="3">
    <source>
        <dbReference type="SAM" id="Coils"/>
    </source>
</evidence>
<dbReference type="InterPro" id="IPR005632">
    <property type="entry name" value="Chaperone_Skp"/>
</dbReference>
<dbReference type="Gene3D" id="3.30.910.20">
    <property type="entry name" value="Skp domain"/>
    <property type="match status" value="1"/>
</dbReference>
<feature type="compositionally biased region" description="Low complexity" evidence="4">
    <location>
        <begin position="263"/>
        <end position="278"/>
    </location>
</feature>
<evidence type="ECO:0000256" key="4">
    <source>
        <dbReference type="SAM" id="MobiDB-lite"/>
    </source>
</evidence>
<reference evidence="6 7" key="1">
    <citation type="submission" date="2024-06" db="EMBL/GenBank/DDBJ databases">
        <authorList>
            <person name="Kaempfer P."/>
            <person name="Viver T."/>
        </authorList>
    </citation>
    <scope>NUCLEOTIDE SEQUENCE [LARGE SCALE GENOMIC DNA]</scope>
    <source>
        <strain evidence="6 7">ST-119</strain>
    </source>
</reference>
<name>A0ABW8Z2F2_9FLAO</name>
<evidence type="ECO:0000313" key="6">
    <source>
        <dbReference type="EMBL" id="MFL9845992.1"/>
    </source>
</evidence>
<protein>
    <submittedName>
        <fullName evidence="6">OmpH family outer membrane protein</fullName>
    </submittedName>
</protein>
<gene>
    <name evidence="6" type="ORF">ABS766_16335</name>
</gene>
<feature type="coiled-coil region" evidence="3">
    <location>
        <begin position="39"/>
        <end position="106"/>
    </location>
</feature>
<evidence type="ECO:0000256" key="1">
    <source>
        <dbReference type="ARBA" id="ARBA00009091"/>
    </source>
</evidence>
<dbReference type="Pfam" id="PF03938">
    <property type="entry name" value="OmpH"/>
    <property type="match status" value="1"/>
</dbReference>